<protein>
    <submittedName>
        <fullName evidence="2">Uncharacterized protein</fullName>
    </submittedName>
</protein>
<organism evidence="2 3">
    <name type="scientific">Batillaria attramentaria</name>
    <dbReference type="NCBI Taxonomy" id="370345"/>
    <lineage>
        <taxon>Eukaryota</taxon>
        <taxon>Metazoa</taxon>
        <taxon>Spiralia</taxon>
        <taxon>Lophotrochozoa</taxon>
        <taxon>Mollusca</taxon>
        <taxon>Gastropoda</taxon>
        <taxon>Caenogastropoda</taxon>
        <taxon>Sorbeoconcha</taxon>
        <taxon>Cerithioidea</taxon>
        <taxon>Batillariidae</taxon>
        <taxon>Batillaria</taxon>
    </lineage>
</organism>
<evidence type="ECO:0000313" key="3">
    <source>
        <dbReference type="Proteomes" id="UP001519460"/>
    </source>
</evidence>
<dbReference type="AlphaFoldDB" id="A0ABD0JPR1"/>
<dbReference type="EMBL" id="JACVVK020000367">
    <property type="protein sequence ID" value="KAK7476724.1"/>
    <property type="molecule type" value="Genomic_DNA"/>
</dbReference>
<feature type="non-terminal residue" evidence="2">
    <location>
        <position position="152"/>
    </location>
</feature>
<dbReference type="Proteomes" id="UP001519460">
    <property type="component" value="Unassembled WGS sequence"/>
</dbReference>
<evidence type="ECO:0000313" key="2">
    <source>
        <dbReference type="EMBL" id="KAK7476724.1"/>
    </source>
</evidence>
<sequence>MKGYVSRIMHWRSVGSRRAQQNWSSSACQWSEDLHTLQPRCHQPRTLPNTRRPGRKSHRAKGDITLSAHGTVFASPCRQFTQLASTSFRKGRRLNRSSMESSLWAPVDARWSQPLSLFASGVQDNGTEVLVTGTLESRKWSFSKGNDGVCVE</sequence>
<accession>A0ABD0JPR1</accession>
<reference evidence="2 3" key="1">
    <citation type="journal article" date="2023" name="Sci. Data">
        <title>Genome assembly of the Korean intertidal mud-creeper Batillaria attramentaria.</title>
        <authorList>
            <person name="Patra A.K."/>
            <person name="Ho P.T."/>
            <person name="Jun S."/>
            <person name="Lee S.J."/>
            <person name="Kim Y."/>
            <person name="Won Y.J."/>
        </authorList>
    </citation>
    <scope>NUCLEOTIDE SEQUENCE [LARGE SCALE GENOMIC DNA]</scope>
    <source>
        <strain evidence="2">Wonlab-2016</strain>
    </source>
</reference>
<comment type="caution">
    <text evidence="2">The sequence shown here is derived from an EMBL/GenBank/DDBJ whole genome shotgun (WGS) entry which is preliminary data.</text>
</comment>
<proteinExistence type="predicted"/>
<keyword evidence="3" id="KW-1185">Reference proteome</keyword>
<evidence type="ECO:0000256" key="1">
    <source>
        <dbReference type="SAM" id="MobiDB-lite"/>
    </source>
</evidence>
<gene>
    <name evidence="2" type="ORF">BaRGS_00032017</name>
</gene>
<feature type="region of interest" description="Disordered" evidence="1">
    <location>
        <begin position="40"/>
        <end position="60"/>
    </location>
</feature>
<name>A0ABD0JPR1_9CAEN</name>